<evidence type="ECO:0000313" key="2">
    <source>
        <dbReference type="EMBL" id="OCB88001.1"/>
    </source>
</evidence>
<protein>
    <recommendedName>
        <fullName evidence="1">Fungal-type protein kinase domain-containing protein</fullName>
    </recommendedName>
</protein>
<name>A0A9Q5HXT5_SANBA</name>
<feature type="domain" description="Fungal-type protein kinase" evidence="1">
    <location>
        <begin position="80"/>
        <end position="274"/>
    </location>
</feature>
<evidence type="ECO:0000313" key="3">
    <source>
        <dbReference type="Proteomes" id="UP000757232"/>
    </source>
</evidence>
<sequence length="285" mass="32391">MEHILSELNNGDSSRPLGCRIGELFNEIGVAIRERLEIPQAPFSAEFTCQFAFSKSEVDETGLNEGKKPELALVEHRSLLRDPHLSWRNVKVPVVFFHGDRETVLKRLLSSAVHIWSIQGYGRRFVMGIGFYKDEFELTCFNPLGIIHSEASCISDAMNLARLILGLLFVSADDLGYDASVLFDDEHSTIVNQKIYYREFVDDAGRLFDSLATSCVFAKRSGELYAIKDAWLYKEENDVVPFEAQILSQINDVENVPRLVDHERLKTRDGTEDSTDLFWNTDGFL</sequence>
<dbReference type="EMBL" id="LNZH02000186">
    <property type="protein sequence ID" value="OCB88001.1"/>
    <property type="molecule type" value="Genomic_DNA"/>
</dbReference>
<organism evidence="2 3">
    <name type="scientific">Sanghuangporus baumii</name>
    <name type="common">Phellinus baumii</name>
    <dbReference type="NCBI Taxonomy" id="108892"/>
    <lineage>
        <taxon>Eukaryota</taxon>
        <taxon>Fungi</taxon>
        <taxon>Dikarya</taxon>
        <taxon>Basidiomycota</taxon>
        <taxon>Agaricomycotina</taxon>
        <taxon>Agaricomycetes</taxon>
        <taxon>Hymenochaetales</taxon>
        <taxon>Hymenochaetaceae</taxon>
        <taxon>Sanghuangporus</taxon>
    </lineage>
</organism>
<proteinExistence type="predicted"/>
<accession>A0A9Q5HXT5</accession>
<dbReference type="Proteomes" id="UP000757232">
    <property type="component" value="Unassembled WGS sequence"/>
</dbReference>
<gene>
    <name evidence="2" type="ORF">A7U60_g4959</name>
</gene>
<dbReference type="Pfam" id="PF17667">
    <property type="entry name" value="Pkinase_fungal"/>
    <property type="match status" value="1"/>
</dbReference>
<dbReference type="InterPro" id="IPR040976">
    <property type="entry name" value="Pkinase_fungal"/>
</dbReference>
<comment type="caution">
    <text evidence="2">The sequence shown here is derived from an EMBL/GenBank/DDBJ whole genome shotgun (WGS) entry which is preliminary data.</text>
</comment>
<keyword evidence="3" id="KW-1185">Reference proteome</keyword>
<evidence type="ECO:0000259" key="1">
    <source>
        <dbReference type="Pfam" id="PF17667"/>
    </source>
</evidence>
<reference evidence="2" key="1">
    <citation type="submission" date="2016-06" db="EMBL/GenBank/DDBJ databases">
        <title>Draft Genome sequence of the fungus Inonotus baumii.</title>
        <authorList>
            <person name="Zhu H."/>
            <person name="Lin W."/>
        </authorList>
    </citation>
    <scope>NUCLEOTIDE SEQUENCE</scope>
    <source>
        <strain evidence="2">821</strain>
    </source>
</reference>
<dbReference type="OrthoDB" id="5584477at2759"/>
<dbReference type="AlphaFoldDB" id="A0A9Q5HXT5"/>